<dbReference type="InterPro" id="IPR003021">
    <property type="entry name" value="Rad1_Rec1_Rad17"/>
</dbReference>
<keyword evidence="4" id="KW-0234">DNA repair</keyword>
<dbReference type="EMBL" id="JAPDFW010000033">
    <property type="protein sequence ID" value="KAJ5079375.1"/>
    <property type="molecule type" value="Genomic_DNA"/>
</dbReference>
<dbReference type="CDD" id="cd00577">
    <property type="entry name" value="PCNA"/>
    <property type="match status" value="1"/>
</dbReference>
<feature type="region of interest" description="Disordered" evidence="6">
    <location>
        <begin position="271"/>
        <end position="291"/>
    </location>
</feature>
<keyword evidence="5" id="KW-0539">Nucleus</keyword>
<evidence type="ECO:0000313" key="8">
    <source>
        <dbReference type="Proteomes" id="UP001149090"/>
    </source>
</evidence>
<evidence type="ECO:0000313" key="7">
    <source>
        <dbReference type="EMBL" id="KAJ5079375.1"/>
    </source>
</evidence>
<dbReference type="OMA" id="WSQAYKF"/>
<accession>A0A9Q0LVB1</accession>
<evidence type="ECO:0000256" key="3">
    <source>
        <dbReference type="ARBA" id="ARBA00022763"/>
    </source>
</evidence>
<dbReference type="SUPFAM" id="SSF55979">
    <property type="entry name" value="DNA clamp"/>
    <property type="match status" value="1"/>
</dbReference>
<dbReference type="AlphaFoldDB" id="A0A9Q0LVB1"/>
<sequence>MQVLNCQLTNIKLLINNLSAINWTKDQFAKCSISEGGIMFSVEGSSKSFEAHAFIDSKFFTEYNFRGRQIELRINLSILLDCINIFGKSSYGISTGTKSEITYPDNQGRFSIKLEENDVVTQCSIAIIKIDEDEFYSQLSFDTSNNSVYLAMPSEVLKEIFNELDWSCSHVKITFSNRPGFISFQTEGTDGTCHIRCSKDPKIFSFFQISQTQSNKYLLNSLKACAKALNYSSKVSIRTNENGMLLFQHVLLSDSRQESFVEFLLCPSVDEDSDDESENNLQNLSTNGRFI</sequence>
<dbReference type="Pfam" id="PF02144">
    <property type="entry name" value="Rad1"/>
    <property type="match status" value="1"/>
</dbReference>
<organism evidence="7 8">
    <name type="scientific">Anaeramoeba ignava</name>
    <name type="common">Anaerobic marine amoeba</name>
    <dbReference type="NCBI Taxonomy" id="1746090"/>
    <lineage>
        <taxon>Eukaryota</taxon>
        <taxon>Metamonada</taxon>
        <taxon>Anaeramoebidae</taxon>
        <taxon>Anaeramoeba</taxon>
    </lineage>
</organism>
<evidence type="ECO:0000256" key="6">
    <source>
        <dbReference type="SAM" id="MobiDB-lite"/>
    </source>
</evidence>
<dbReference type="Gene3D" id="3.70.10.10">
    <property type="match status" value="1"/>
</dbReference>
<dbReference type="PRINTS" id="PR01246">
    <property type="entry name" value="RAD1REPAIR"/>
</dbReference>
<evidence type="ECO:0000256" key="1">
    <source>
        <dbReference type="ARBA" id="ARBA00004123"/>
    </source>
</evidence>
<name>A0A9Q0LVB1_ANAIG</name>
<proteinExistence type="inferred from homology"/>
<keyword evidence="8" id="KW-1185">Reference proteome</keyword>
<dbReference type="InterPro" id="IPR003011">
    <property type="entry name" value="Cell_cycle_checkpoint_Rad1"/>
</dbReference>
<comment type="similarity">
    <text evidence="2">Belongs to the rad1 family.</text>
</comment>
<dbReference type="InterPro" id="IPR046938">
    <property type="entry name" value="DNA_clamp_sf"/>
</dbReference>
<gene>
    <name evidence="7" type="ORF">M0811_04396</name>
</gene>
<evidence type="ECO:0000256" key="4">
    <source>
        <dbReference type="ARBA" id="ARBA00023204"/>
    </source>
</evidence>
<evidence type="ECO:0000256" key="5">
    <source>
        <dbReference type="ARBA" id="ARBA00023242"/>
    </source>
</evidence>
<dbReference type="PRINTS" id="PR01245">
    <property type="entry name" value="RAD1REC1"/>
</dbReference>
<keyword evidence="3" id="KW-0227">DNA damage</keyword>
<dbReference type="Proteomes" id="UP001149090">
    <property type="component" value="Unassembled WGS sequence"/>
</dbReference>
<reference evidence="7" key="1">
    <citation type="submission" date="2022-10" db="EMBL/GenBank/DDBJ databases">
        <title>Novel sulphate-reducing endosymbionts in the free-living metamonad Anaeramoeba.</title>
        <authorList>
            <person name="Jerlstrom-Hultqvist J."/>
            <person name="Cepicka I."/>
            <person name="Gallot-Lavallee L."/>
            <person name="Salas-Leiva D."/>
            <person name="Curtis B.A."/>
            <person name="Zahonova K."/>
            <person name="Pipaliya S."/>
            <person name="Dacks J."/>
            <person name="Roger A.J."/>
        </authorList>
    </citation>
    <scope>NUCLEOTIDE SEQUENCE</scope>
    <source>
        <strain evidence="7">BMAN</strain>
    </source>
</reference>
<evidence type="ECO:0000256" key="2">
    <source>
        <dbReference type="ARBA" id="ARBA00010991"/>
    </source>
</evidence>
<dbReference type="PANTHER" id="PTHR10870">
    <property type="entry name" value="CELL CYCLE CHECKPOINT PROTEIN RAD1"/>
    <property type="match status" value="1"/>
</dbReference>
<dbReference type="GO" id="GO:0030896">
    <property type="term" value="C:checkpoint clamp complex"/>
    <property type="evidence" value="ECO:0007669"/>
    <property type="project" value="TreeGrafter"/>
</dbReference>
<feature type="compositionally biased region" description="Polar residues" evidence="6">
    <location>
        <begin position="279"/>
        <end position="291"/>
    </location>
</feature>
<comment type="caution">
    <text evidence="7">The sequence shown here is derived from an EMBL/GenBank/DDBJ whole genome shotgun (WGS) entry which is preliminary data.</text>
</comment>
<dbReference type="GO" id="GO:0000077">
    <property type="term" value="P:DNA damage checkpoint signaling"/>
    <property type="evidence" value="ECO:0007669"/>
    <property type="project" value="InterPro"/>
</dbReference>
<protein>
    <submittedName>
        <fullName evidence="7">Cell cycle checkpoint protein rad1</fullName>
    </submittedName>
</protein>
<comment type="subcellular location">
    <subcellularLocation>
        <location evidence="1">Nucleus</location>
    </subcellularLocation>
</comment>
<dbReference type="GO" id="GO:0006281">
    <property type="term" value="P:DNA repair"/>
    <property type="evidence" value="ECO:0007669"/>
    <property type="project" value="UniProtKB-KW"/>
</dbReference>
<dbReference type="PANTHER" id="PTHR10870:SF0">
    <property type="entry name" value="CELL CYCLE CHECKPOINT PROTEIN RAD1"/>
    <property type="match status" value="1"/>
</dbReference>
<dbReference type="OrthoDB" id="337581at2759"/>